<gene>
    <name evidence="3" type="ORF">SAMN04487824_12321</name>
</gene>
<dbReference type="InterPro" id="IPR013094">
    <property type="entry name" value="AB_hydrolase_3"/>
</dbReference>
<proteinExistence type="predicted"/>
<name>A0A1G6MP22_9ACTN</name>
<dbReference type="PANTHER" id="PTHR48081">
    <property type="entry name" value="AB HYDROLASE SUPERFAMILY PROTEIN C4A8.06C"/>
    <property type="match status" value="1"/>
</dbReference>
<evidence type="ECO:0000313" key="4">
    <source>
        <dbReference type="Proteomes" id="UP000198528"/>
    </source>
</evidence>
<sequence length="302" mass="32550">MPTSPSVTAYTPSEQEVRAFESIPESYFTQHVTPDASLAAGTVVNLQRIDPTSSQVFYLWEEGNAPGGERSLGADGDGFRAALTTVPVPEGTQIRGAVLLEAGGAFMFRGALGDAYPTAEELSKRGYQCFVVDYRLNRDLGAIDLARAVRFVESHWQDYGLPKRGSVAVMGFSAGGIAAGQMLLDWDGTTSPQAYDADYVPDELDSVSADVAADGMIYSFYGRLSVASKDVNQLRAGDLPPTYFVYGSRDPFVHEFEANIQTLERAGVEVQGVALRGWPHGFGAVGGWIDGYDAFLQQAFDV</sequence>
<dbReference type="Gene3D" id="3.40.50.1820">
    <property type="entry name" value="alpha/beta hydrolase"/>
    <property type="match status" value="1"/>
</dbReference>
<keyword evidence="4" id="KW-1185">Reference proteome</keyword>
<dbReference type="InterPro" id="IPR029058">
    <property type="entry name" value="AB_hydrolase_fold"/>
</dbReference>
<accession>A0A1G6MP22</accession>
<dbReference type="Proteomes" id="UP000198528">
    <property type="component" value="Unassembled WGS sequence"/>
</dbReference>
<protein>
    <submittedName>
        <fullName evidence="3">Acetyl esterase/lipase</fullName>
    </submittedName>
</protein>
<keyword evidence="1" id="KW-0378">Hydrolase</keyword>
<dbReference type="GO" id="GO:0016787">
    <property type="term" value="F:hydrolase activity"/>
    <property type="evidence" value="ECO:0007669"/>
    <property type="project" value="UniProtKB-KW"/>
</dbReference>
<dbReference type="Pfam" id="PF07859">
    <property type="entry name" value="Abhydrolase_3"/>
    <property type="match status" value="1"/>
</dbReference>
<organism evidence="3 4">
    <name type="scientific">Parafannyhessea umbonata</name>
    <dbReference type="NCBI Taxonomy" id="604330"/>
    <lineage>
        <taxon>Bacteria</taxon>
        <taxon>Bacillati</taxon>
        <taxon>Actinomycetota</taxon>
        <taxon>Coriobacteriia</taxon>
        <taxon>Coriobacteriales</taxon>
        <taxon>Atopobiaceae</taxon>
        <taxon>Parafannyhessea</taxon>
    </lineage>
</organism>
<dbReference type="EMBL" id="FMZL01000023">
    <property type="protein sequence ID" value="SDC56715.1"/>
    <property type="molecule type" value="Genomic_DNA"/>
</dbReference>
<feature type="domain" description="Alpha/beta hydrolase fold-3" evidence="2">
    <location>
        <begin position="103"/>
        <end position="282"/>
    </location>
</feature>
<evidence type="ECO:0000313" key="3">
    <source>
        <dbReference type="EMBL" id="SDC56715.1"/>
    </source>
</evidence>
<evidence type="ECO:0000256" key="1">
    <source>
        <dbReference type="ARBA" id="ARBA00022801"/>
    </source>
</evidence>
<dbReference type="RefSeq" id="WP_176763155.1">
    <property type="nucleotide sequence ID" value="NZ_FMZL01000023.1"/>
</dbReference>
<reference evidence="4" key="1">
    <citation type="submission" date="2016-10" db="EMBL/GenBank/DDBJ databases">
        <authorList>
            <person name="Varghese N."/>
            <person name="Submissions S."/>
        </authorList>
    </citation>
    <scope>NUCLEOTIDE SEQUENCE [LARGE SCALE GENOMIC DNA]</scope>
    <source>
        <strain evidence="4">DSM 22619</strain>
    </source>
</reference>
<dbReference type="InterPro" id="IPR050300">
    <property type="entry name" value="GDXG_lipolytic_enzyme"/>
</dbReference>
<evidence type="ECO:0000259" key="2">
    <source>
        <dbReference type="Pfam" id="PF07859"/>
    </source>
</evidence>
<dbReference type="AlphaFoldDB" id="A0A1G6MP22"/>
<dbReference type="SUPFAM" id="SSF53474">
    <property type="entry name" value="alpha/beta-Hydrolases"/>
    <property type="match status" value="1"/>
</dbReference>